<name>X0ZTE2_9ZZZZ</name>
<sequence length="43" mass="4917">MEKQPLMKATDIHKWYGKIHAVNGVSFAINRGEILGCKDNICW</sequence>
<proteinExistence type="predicted"/>
<dbReference type="EMBL" id="BART01005123">
    <property type="protein sequence ID" value="GAG61302.1"/>
    <property type="molecule type" value="Genomic_DNA"/>
</dbReference>
<dbReference type="AlphaFoldDB" id="X0ZTE2"/>
<accession>X0ZTE2</accession>
<protein>
    <recommendedName>
        <fullName evidence="2">ABC transporter domain-containing protein</fullName>
    </recommendedName>
</protein>
<evidence type="ECO:0008006" key="2">
    <source>
        <dbReference type="Google" id="ProtNLM"/>
    </source>
</evidence>
<dbReference type="SUPFAM" id="SSF52540">
    <property type="entry name" value="P-loop containing nucleoside triphosphate hydrolases"/>
    <property type="match status" value="1"/>
</dbReference>
<reference evidence="1" key="1">
    <citation type="journal article" date="2014" name="Front. Microbiol.">
        <title>High frequency of phylogenetically diverse reductive dehalogenase-homologous genes in deep subseafloor sedimentary metagenomes.</title>
        <authorList>
            <person name="Kawai M."/>
            <person name="Futagami T."/>
            <person name="Toyoda A."/>
            <person name="Takaki Y."/>
            <person name="Nishi S."/>
            <person name="Hori S."/>
            <person name="Arai W."/>
            <person name="Tsubouchi T."/>
            <person name="Morono Y."/>
            <person name="Uchiyama I."/>
            <person name="Ito T."/>
            <person name="Fujiyama A."/>
            <person name="Inagaki F."/>
            <person name="Takami H."/>
        </authorList>
    </citation>
    <scope>NUCLEOTIDE SEQUENCE</scope>
    <source>
        <strain evidence="1">Expedition CK06-06</strain>
    </source>
</reference>
<gene>
    <name evidence="1" type="ORF">S01H4_12187</name>
</gene>
<evidence type="ECO:0000313" key="1">
    <source>
        <dbReference type="EMBL" id="GAG61302.1"/>
    </source>
</evidence>
<comment type="caution">
    <text evidence="1">The sequence shown here is derived from an EMBL/GenBank/DDBJ whole genome shotgun (WGS) entry which is preliminary data.</text>
</comment>
<organism evidence="1">
    <name type="scientific">marine sediment metagenome</name>
    <dbReference type="NCBI Taxonomy" id="412755"/>
    <lineage>
        <taxon>unclassified sequences</taxon>
        <taxon>metagenomes</taxon>
        <taxon>ecological metagenomes</taxon>
    </lineage>
</organism>
<dbReference type="InterPro" id="IPR027417">
    <property type="entry name" value="P-loop_NTPase"/>
</dbReference>